<proteinExistence type="inferred from homology"/>
<keyword evidence="5" id="KW-1185">Reference proteome</keyword>
<evidence type="ECO:0000256" key="2">
    <source>
        <dbReference type="ARBA" id="ARBA00023002"/>
    </source>
</evidence>
<dbReference type="SUPFAM" id="SSF51735">
    <property type="entry name" value="NAD(P)-binding Rossmann-fold domains"/>
    <property type="match status" value="1"/>
</dbReference>
<dbReference type="PRINTS" id="PR00080">
    <property type="entry name" value="SDRFAMILY"/>
</dbReference>
<sequence>MPPAQGSFNPLEGPGDYDCTKTVHNDTYPEIDSAVANLSGKAVLIVGGSKGIGKGIGVSFAKAGVSHLAVTGRSFQDGFEKVFIHAAEAAGKTAPKVHLIKLEVTKLESVQEAREIVEKDIGRLDVLVNSAGILPEVKPLIDTDPEVWWSTFDVNLKGVYYACRTFIPLLLKSTEGLKTIVNLASVGAVIVSPGGNSYQVSKAAVLRLSEFIAVEYAEQGLICTAINPGNVLTDIFGPGGPPPFLAHVFTEKVELAGDAVVWMTGGGAERRPWISGRYLNVCWDLPELEAMKDRIIEKDLLKPKLVYPRGLEENAL</sequence>
<evidence type="ECO:0000256" key="1">
    <source>
        <dbReference type="ARBA" id="ARBA00006484"/>
    </source>
</evidence>
<dbReference type="Pfam" id="PF00106">
    <property type="entry name" value="adh_short"/>
    <property type="match status" value="1"/>
</dbReference>
<evidence type="ECO:0000313" key="5">
    <source>
        <dbReference type="Proteomes" id="UP001309876"/>
    </source>
</evidence>
<evidence type="ECO:0000313" key="4">
    <source>
        <dbReference type="EMBL" id="KAK5088279.1"/>
    </source>
</evidence>
<name>A0AAN7T503_9EURO</name>
<protein>
    <recommendedName>
        <fullName evidence="6">NAD(P)-binding protein</fullName>
    </recommendedName>
</protein>
<accession>A0AAN7T503</accession>
<gene>
    <name evidence="4" type="ORF">LTR05_002496</name>
</gene>
<dbReference type="PANTHER" id="PTHR42760">
    <property type="entry name" value="SHORT-CHAIN DEHYDROGENASES/REDUCTASES FAMILY MEMBER"/>
    <property type="match status" value="1"/>
</dbReference>
<dbReference type="CDD" id="cd05233">
    <property type="entry name" value="SDR_c"/>
    <property type="match status" value="1"/>
</dbReference>
<dbReference type="InterPro" id="IPR036291">
    <property type="entry name" value="NAD(P)-bd_dom_sf"/>
</dbReference>
<comment type="similarity">
    <text evidence="1 3">Belongs to the short-chain dehydrogenases/reductases (SDR) family.</text>
</comment>
<dbReference type="PRINTS" id="PR00081">
    <property type="entry name" value="GDHRDH"/>
</dbReference>
<dbReference type="Proteomes" id="UP001309876">
    <property type="component" value="Unassembled WGS sequence"/>
</dbReference>
<dbReference type="Gene3D" id="3.40.50.720">
    <property type="entry name" value="NAD(P)-binding Rossmann-like Domain"/>
    <property type="match status" value="1"/>
</dbReference>
<reference evidence="4 5" key="1">
    <citation type="submission" date="2023-08" db="EMBL/GenBank/DDBJ databases">
        <title>Black Yeasts Isolated from many extreme environments.</title>
        <authorList>
            <person name="Coleine C."/>
            <person name="Stajich J.E."/>
            <person name="Selbmann L."/>
        </authorList>
    </citation>
    <scope>NUCLEOTIDE SEQUENCE [LARGE SCALE GENOMIC DNA]</scope>
    <source>
        <strain evidence="4 5">CCFEE 5910</strain>
    </source>
</reference>
<dbReference type="EMBL" id="JAVRRJ010000002">
    <property type="protein sequence ID" value="KAK5088279.1"/>
    <property type="molecule type" value="Genomic_DNA"/>
</dbReference>
<dbReference type="InterPro" id="IPR002347">
    <property type="entry name" value="SDR_fam"/>
</dbReference>
<dbReference type="AlphaFoldDB" id="A0AAN7T503"/>
<dbReference type="GO" id="GO:0016616">
    <property type="term" value="F:oxidoreductase activity, acting on the CH-OH group of donors, NAD or NADP as acceptor"/>
    <property type="evidence" value="ECO:0007669"/>
    <property type="project" value="TreeGrafter"/>
</dbReference>
<comment type="caution">
    <text evidence="4">The sequence shown here is derived from an EMBL/GenBank/DDBJ whole genome shotgun (WGS) entry which is preliminary data.</text>
</comment>
<evidence type="ECO:0008006" key="6">
    <source>
        <dbReference type="Google" id="ProtNLM"/>
    </source>
</evidence>
<evidence type="ECO:0000256" key="3">
    <source>
        <dbReference type="RuleBase" id="RU000363"/>
    </source>
</evidence>
<dbReference type="PANTHER" id="PTHR42760:SF37">
    <property type="entry name" value="CLAVALDEHYDE DEHYDROGENASE"/>
    <property type="match status" value="1"/>
</dbReference>
<keyword evidence="2" id="KW-0560">Oxidoreductase</keyword>
<organism evidence="4 5">
    <name type="scientific">Lithohypha guttulata</name>
    <dbReference type="NCBI Taxonomy" id="1690604"/>
    <lineage>
        <taxon>Eukaryota</taxon>
        <taxon>Fungi</taxon>
        <taxon>Dikarya</taxon>
        <taxon>Ascomycota</taxon>
        <taxon>Pezizomycotina</taxon>
        <taxon>Eurotiomycetes</taxon>
        <taxon>Chaetothyriomycetidae</taxon>
        <taxon>Chaetothyriales</taxon>
        <taxon>Trichomeriaceae</taxon>
        <taxon>Lithohypha</taxon>
    </lineage>
</organism>